<reference evidence="1" key="1">
    <citation type="submission" date="2018-05" db="EMBL/GenBank/DDBJ databases">
        <authorList>
            <person name="Lanie J.A."/>
            <person name="Ng W.-L."/>
            <person name="Kazmierczak K.M."/>
            <person name="Andrzejewski T.M."/>
            <person name="Davidsen T.M."/>
            <person name="Wayne K.J."/>
            <person name="Tettelin H."/>
            <person name="Glass J.I."/>
            <person name="Rusch D."/>
            <person name="Podicherti R."/>
            <person name="Tsui H.-C.T."/>
            <person name="Winkler M.E."/>
        </authorList>
    </citation>
    <scope>NUCLEOTIDE SEQUENCE</scope>
</reference>
<sequence length="55" mass="6174">MILLKVARRVWGLYTRLFRVVPICCDLKAAKDTVAIRDGWAAVGLDPQLGIHPKE</sequence>
<dbReference type="AlphaFoldDB" id="A0A382UV88"/>
<organism evidence="1">
    <name type="scientific">marine metagenome</name>
    <dbReference type="NCBI Taxonomy" id="408172"/>
    <lineage>
        <taxon>unclassified sequences</taxon>
        <taxon>metagenomes</taxon>
        <taxon>ecological metagenomes</taxon>
    </lineage>
</organism>
<gene>
    <name evidence="1" type="ORF">METZ01_LOCUS391020</name>
</gene>
<name>A0A382UV88_9ZZZZ</name>
<feature type="non-terminal residue" evidence="1">
    <location>
        <position position="55"/>
    </location>
</feature>
<dbReference type="EMBL" id="UINC01147062">
    <property type="protein sequence ID" value="SVD38166.1"/>
    <property type="molecule type" value="Genomic_DNA"/>
</dbReference>
<accession>A0A382UV88</accession>
<evidence type="ECO:0000313" key="1">
    <source>
        <dbReference type="EMBL" id="SVD38166.1"/>
    </source>
</evidence>
<protein>
    <submittedName>
        <fullName evidence="1">Uncharacterized protein</fullName>
    </submittedName>
</protein>
<proteinExistence type="predicted"/>